<dbReference type="InterPro" id="IPR001789">
    <property type="entry name" value="Sig_transdc_resp-reg_receiver"/>
</dbReference>
<proteinExistence type="predicted"/>
<dbReference type="InterPro" id="IPR036388">
    <property type="entry name" value="WH-like_DNA-bd_sf"/>
</dbReference>
<dbReference type="InterPro" id="IPR001867">
    <property type="entry name" value="OmpR/PhoB-type_DNA-bd"/>
</dbReference>
<dbReference type="Gene3D" id="6.10.250.690">
    <property type="match status" value="1"/>
</dbReference>
<keyword evidence="1 3" id="KW-0238">DNA-binding</keyword>
<accession>A0A4S2F763</accession>
<dbReference type="PROSITE" id="PS51755">
    <property type="entry name" value="OMPR_PHOB"/>
    <property type="match status" value="1"/>
</dbReference>
<evidence type="ECO:0000256" key="3">
    <source>
        <dbReference type="PROSITE-ProRule" id="PRU01091"/>
    </source>
</evidence>
<dbReference type="InterPro" id="IPR011006">
    <property type="entry name" value="CheY-like_superfamily"/>
</dbReference>
<sequence length="221" mass="24193">MTRIALVEDDVAIREALSDLLVQRGYEPVEICDWAHASQAVLDAAPDLVLLDLGLPGVDGTAICRELRDKSGIPIIVVTSRASEMDEVLAMTMGADDFITKPYSVYVLVAHIEALLRRSSQAQARPTLTHKGLTLDVEASCAKANGKTVDLTRNELRILAYLMHNAGAVVSRTALMCELWDSEAYVDDNTLTVNVNRLRQTLAKLGIENYLVTHRGQGYSV</sequence>
<protein>
    <submittedName>
        <fullName evidence="6">Response regulator transcription factor</fullName>
    </submittedName>
</protein>
<reference evidence="6 7" key="1">
    <citation type="submission" date="2019-04" db="EMBL/GenBank/DDBJ databases">
        <title>Microbes associate with the intestines of laboratory mice.</title>
        <authorList>
            <person name="Navarre W."/>
            <person name="Wong E."/>
            <person name="Huang K."/>
            <person name="Tropini C."/>
            <person name="Ng K."/>
            <person name="Yu B."/>
        </authorList>
    </citation>
    <scope>NUCLEOTIDE SEQUENCE [LARGE SCALE GENOMIC DNA]</scope>
    <source>
        <strain evidence="6 7">NM07_P-09</strain>
    </source>
</reference>
<feature type="domain" description="Response regulatory" evidence="4">
    <location>
        <begin position="3"/>
        <end position="116"/>
    </location>
</feature>
<evidence type="ECO:0000259" key="4">
    <source>
        <dbReference type="PROSITE" id="PS50110"/>
    </source>
</evidence>
<dbReference type="Gene3D" id="3.40.50.2300">
    <property type="match status" value="1"/>
</dbReference>
<feature type="domain" description="OmpR/PhoB-type" evidence="5">
    <location>
        <begin position="125"/>
        <end position="221"/>
    </location>
</feature>
<dbReference type="GO" id="GO:0032993">
    <property type="term" value="C:protein-DNA complex"/>
    <property type="evidence" value="ECO:0007669"/>
    <property type="project" value="TreeGrafter"/>
</dbReference>
<dbReference type="SMART" id="SM00448">
    <property type="entry name" value="REC"/>
    <property type="match status" value="1"/>
</dbReference>
<dbReference type="GO" id="GO:0000976">
    <property type="term" value="F:transcription cis-regulatory region binding"/>
    <property type="evidence" value="ECO:0007669"/>
    <property type="project" value="TreeGrafter"/>
</dbReference>
<dbReference type="Pfam" id="PF00072">
    <property type="entry name" value="Response_reg"/>
    <property type="match status" value="1"/>
</dbReference>
<keyword evidence="2" id="KW-0597">Phosphoprotein</keyword>
<name>A0A4S2F763_9ACTN</name>
<dbReference type="EMBL" id="SRYE01000001">
    <property type="protein sequence ID" value="TGY63191.1"/>
    <property type="molecule type" value="Genomic_DNA"/>
</dbReference>
<feature type="modified residue" description="4-aspartylphosphate" evidence="2">
    <location>
        <position position="52"/>
    </location>
</feature>
<dbReference type="OrthoDB" id="4153060at2"/>
<dbReference type="PANTHER" id="PTHR48111:SF43">
    <property type="entry name" value="STAGE 0 SPORULATION PROTEIN A HOMOLOG"/>
    <property type="match status" value="1"/>
</dbReference>
<dbReference type="GO" id="GO:0005829">
    <property type="term" value="C:cytosol"/>
    <property type="evidence" value="ECO:0007669"/>
    <property type="project" value="TreeGrafter"/>
</dbReference>
<dbReference type="AlphaFoldDB" id="A0A4S2F763"/>
<dbReference type="Gene3D" id="1.10.10.10">
    <property type="entry name" value="Winged helix-like DNA-binding domain superfamily/Winged helix DNA-binding domain"/>
    <property type="match status" value="1"/>
</dbReference>
<dbReference type="CDD" id="cd00383">
    <property type="entry name" value="trans_reg_C"/>
    <property type="match status" value="1"/>
</dbReference>
<dbReference type="Pfam" id="PF00486">
    <property type="entry name" value="Trans_reg_C"/>
    <property type="match status" value="1"/>
</dbReference>
<evidence type="ECO:0000259" key="5">
    <source>
        <dbReference type="PROSITE" id="PS51755"/>
    </source>
</evidence>
<dbReference type="GO" id="GO:0006355">
    <property type="term" value="P:regulation of DNA-templated transcription"/>
    <property type="evidence" value="ECO:0007669"/>
    <property type="project" value="InterPro"/>
</dbReference>
<feature type="DNA-binding region" description="OmpR/PhoB-type" evidence="3">
    <location>
        <begin position="125"/>
        <end position="221"/>
    </location>
</feature>
<keyword evidence="7" id="KW-1185">Reference proteome</keyword>
<dbReference type="GO" id="GO:0000156">
    <property type="term" value="F:phosphorelay response regulator activity"/>
    <property type="evidence" value="ECO:0007669"/>
    <property type="project" value="TreeGrafter"/>
</dbReference>
<dbReference type="InterPro" id="IPR039420">
    <property type="entry name" value="WalR-like"/>
</dbReference>
<gene>
    <name evidence="6" type="ORF">E5334_01425</name>
</gene>
<dbReference type="SUPFAM" id="SSF52172">
    <property type="entry name" value="CheY-like"/>
    <property type="match status" value="1"/>
</dbReference>
<evidence type="ECO:0000313" key="7">
    <source>
        <dbReference type="Proteomes" id="UP000310263"/>
    </source>
</evidence>
<dbReference type="PANTHER" id="PTHR48111">
    <property type="entry name" value="REGULATOR OF RPOS"/>
    <property type="match status" value="1"/>
</dbReference>
<comment type="caution">
    <text evidence="6">The sequence shown here is derived from an EMBL/GenBank/DDBJ whole genome shotgun (WGS) entry which is preliminary data.</text>
</comment>
<dbReference type="Proteomes" id="UP000310263">
    <property type="component" value="Unassembled WGS sequence"/>
</dbReference>
<dbReference type="SMART" id="SM00862">
    <property type="entry name" value="Trans_reg_C"/>
    <property type="match status" value="1"/>
</dbReference>
<evidence type="ECO:0000313" key="6">
    <source>
        <dbReference type="EMBL" id="TGY63191.1"/>
    </source>
</evidence>
<dbReference type="PROSITE" id="PS50110">
    <property type="entry name" value="RESPONSE_REGULATORY"/>
    <property type="match status" value="1"/>
</dbReference>
<evidence type="ECO:0000256" key="2">
    <source>
        <dbReference type="PROSITE-ProRule" id="PRU00169"/>
    </source>
</evidence>
<evidence type="ECO:0000256" key="1">
    <source>
        <dbReference type="ARBA" id="ARBA00023125"/>
    </source>
</evidence>
<organism evidence="6 7">
    <name type="scientific">Muricaecibacterium torontonense</name>
    <dbReference type="NCBI Taxonomy" id="3032871"/>
    <lineage>
        <taxon>Bacteria</taxon>
        <taxon>Bacillati</taxon>
        <taxon>Actinomycetota</taxon>
        <taxon>Coriobacteriia</taxon>
        <taxon>Coriobacteriales</taxon>
        <taxon>Atopobiaceae</taxon>
        <taxon>Muricaecibacterium</taxon>
    </lineage>
</organism>
<dbReference type="RefSeq" id="WP_136011817.1">
    <property type="nucleotide sequence ID" value="NZ_SRYE01000001.1"/>
</dbReference>